<dbReference type="InterPro" id="IPR000639">
    <property type="entry name" value="Epox_hydrolase-like"/>
</dbReference>
<dbReference type="PANTHER" id="PTHR43329">
    <property type="entry name" value="EPOXIDE HYDROLASE"/>
    <property type="match status" value="1"/>
</dbReference>
<dbReference type="GO" id="GO:0016787">
    <property type="term" value="F:hydrolase activity"/>
    <property type="evidence" value="ECO:0007669"/>
    <property type="project" value="UniProtKB-KW"/>
</dbReference>
<dbReference type="PRINTS" id="PR00412">
    <property type="entry name" value="EPOXHYDRLASE"/>
</dbReference>
<evidence type="ECO:0000259" key="2">
    <source>
        <dbReference type="Pfam" id="PF00561"/>
    </source>
</evidence>
<proteinExistence type="predicted"/>
<gene>
    <name evidence="3" type="ORF">GCM10009850_028470</name>
</gene>
<dbReference type="InterPro" id="IPR000073">
    <property type="entry name" value="AB_hydrolase_1"/>
</dbReference>
<evidence type="ECO:0000256" key="1">
    <source>
        <dbReference type="ARBA" id="ARBA00022801"/>
    </source>
</evidence>
<keyword evidence="1 3" id="KW-0378">Hydrolase</keyword>
<keyword evidence="4" id="KW-1185">Reference proteome</keyword>
<sequence length="274" mass="29423">MPESTIKAGSLTFDALVDGPPDGELVILLHGFPESSRQWTAHVAELAAAGCRAVAFDQRGYSPGARPAEVAAYRMPHLVQDVLDVADALGADRFHLAGHDWGGSVAWCTAFAHPARVATLTSFSTPHPRAFADAVREGAQPVPGYHRTFAPEGAEAMLRDNLAWIRDSLGSAIPAGHAQEYLARLSRPEALRAALSWFAAKDPADVAIGPVSAPSLYVWSDGDPVVRRRTAELTAKWVTGPYQFVALEGVGHWISEEAPESTALLMAEHVRRYG</sequence>
<feature type="domain" description="AB hydrolase-1" evidence="2">
    <location>
        <begin position="25"/>
        <end position="259"/>
    </location>
</feature>
<dbReference type="EMBL" id="BAAAQX010000006">
    <property type="protein sequence ID" value="GAA2207389.1"/>
    <property type="molecule type" value="Genomic_DNA"/>
</dbReference>
<name>A0ABP5P6J7_9ACTN</name>
<evidence type="ECO:0000313" key="3">
    <source>
        <dbReference type="EMBL" id="GAA2207389.1"/>
    </source>
</evidence>
<dbReference type="Pfam" id="PF00561">
    <property type="entry name" value="Abhydrolase_1"/>
    <property type="match status" value="1"/>
</dbReference>
<dbReference type="RefSeq" id="WP_344474541.1">
    <property type="nucleotide sequence ID" value="NZ_BAAAQX010000006.1"/>
</dbReference>
<dbReference type="InterPro" id="IPR029058">
    <property type="entry name" value="AB_hydrolase_fold"/>
</dbReference>
<organism evidence="3 4">
    <name type="scientific">Nonomuraea monospora</name>
    <dbReference type="NCBI Taxonomy" id="568818"/>
    <lineage>
        <taxon>Bacteria</taxon>
        <taxon>Bacillati</taxon>
        <taxon>Actinomycetota</taxon>
        <taxon>Actinomycetes</taxon>
        <taxon>Streptosporangiales</taxon>
        <taxon>Streptosporangiaceae</taxon>
        <taxon>Nonomuraea</taxon>
    </lineage>
</organism>
<dbReference type="Gene3D" id="3.40.50.1820">
    <property type="entry name" value="alpha/beta hydrolase"/>
    <property type="match status" value="1"/>
</dbReference>
<comment type="caution">
    <text evidence="3">The sequence shown here is derived from an EMBL/GenBank/DDBJ whole genome shotgun (WGS) entry which is preliminary data.</text>
</comment>
<dbReference type="Proteomes" id="UP001499843">
    <property type="component" value="Unassembled WGS sequence"/>
</dbReference>
<reference evidence="4" key="1">
    <citation type="journal article" date="2019" name="Int. J. Syst. Evol. Microbiol.">
        <title>The Global Catalogue of Microorganisms (GCM) 10K type strain sequencing project: providing services to taxonomists for standard genome sequencing and annotation.</title>
        <authorList>
            <consortium name="The Broad Institute Genomics Platform"/>
            <consortium name="The Broad Institute Genome Sequencing Center for Infectious Disease"/>
            <person name="Wu L."/>
            <person name="Ma J."/>
        </authorList>
    </citation>
    <scope>NUCLEOTIDE SEQUENCE [LARGE SCALE GENOMIC DNA]</scope>
    <source>
        <strain evidence="4">JCM 16114</strain>
    </source>
</reference>
<accession>A0ABP5P6J7</accession>
<protein>
    <submittedName>
        <fullName evidence="3">Alpha/beta hydrolase</fullName>
    </submittedName>
</protein>
<dbReference type="SUPFAM" id="SSF53474">
    <property type="entry name" value="alpha/beta-Hydrolases"/>
    <property type="match status" value="1"/>
</dbReference>
<evidence type="ECO:0000313" key="4">
    <source>
        <dbReference type="Proteomes" id="UP001499843"/>
    </source>
</evidence>